<dbReference type="InterPro" id="IPR001828">
    <property type="entry name" value="ANF_lig-bd_rcpt"/>
</dbReference>
<dbReference type="GO" id="GO:0007214">
    <property type="term" value="P:gamma-aminobutyric acid signaling pathway"/>
    <property type="evidence" value="ECO:0007669"/>
    <property type="project" value="TreeGrafter"/>
</dbReference>
<accession>A0A1Y2HUB0</accession>
<dbReference type="InterPro" id="IPR011993">
    <property type="entry name" value="PH-like_dom_sf"/>
</dbReference>
<evidence type="ECO:0000256" key="1">
    <source>
        <dbReference type="ARBA" id="ARBA00004141"/>
    </source>
</evidence>
<evidence type="ECO:0000313" key="13">
    <source>
        <dbReference type="Proteomes" id="UP000193411"/>
    </source>
</evidence>
<reference evidence="12 13" key="1">
    <citation type="submission" date="2016-07" db="EMBL/GenBank/DDBJ databases">
        <title>Pervasive Adenine N6-methylation of Active Genes in Fungi.</title>
        <authorList>
            <consortium name="DOE Joint Genome Institute"/>
            <person name="Mondo S.J."/>
            <person name="Dannebaum R.O."/>
            <person name="Kuo R.C."/>
            <person name="Labutti K."/>
            <person name="Haridas S."/>
            <person name="Kuo A."/>
            <person name="Salamov A."/>
            <person name="Ahrendt S.R."/>
            <person name="Lipzen A."/>
            <person name="Sullivan W."/>
            <person name="Andreopoulos W.B."/>
            <person name="Clum A."/>
            <person name="Lindquist E."/>
            <person name="Daum C."/>
            <person name="Ramamoorthy G.K."/>
            <person name="Gryganskyi A."/>
            <person name="Culley D."/>
            <person name="Magnuson J.K."/>
            <person name="James T.Y."/>
            <person name="O'Malley M.A."/>
            <person name="Stajich J.E."/>
            <person name="Spatafora J.W."/>
            <person name="Visel A."/>
            <person name="Grigoriev I.V."/>
        </authorList>
    </citation>
    <scope>NUCLEOTIDE SEQUENCE [LARGE SCALE GENOMIC DNA]</scope>
    <source>
        <strain evidence="12 13">PL171</strain>
    </source>
</reference>
<dbReference type="Proteomes" id="UP000193411">
    <property type="component" value="Unassembled WGS sequence"/>
</dbReference>
<dbReference type="PRINTS" id="PR00248">
    <property type="entry name" value="GPCRMGR"/>
</dbReference>
<dbReference type="AlphaFoldDB" id="A0A1Y2HUB0"/>
<dbReference type="InterPro" id="IPR002455">
    <property type="entry name" value="GPCR3_GABA-B"/>
</dbReference>
<dbReference type="GO" id="GO:0004965">
    <property type="term" value="F:G protein-coupled GABA receptor activity"/>
    <property type="evidence" value="ECO:0007669"/>
    <property type="project" value="InterPro"/>
</dbReference>
<keyword evidence="4" id="KW-0297">G-protein coupled receptor</keyword>
<feature type="transmembrane region" description="Helical" evidence="9">
    <location>
        <begin position="451"/>
        <end position="469"/>
    </location>
</feature>
<dbReference type="EMBL" id="MCFL01000010">
    <property type="protein sequence ID" value="ORZ38089.1"/>
    <property type="molecule type" value="Genomic_DNA"/>
</dbReference>
<evidence type="ECO:0000256" key="3">
    <source>
        <dbReference type="ARBA" id="ARBA00022989"/>
    </source>
</evidence>
<dbReference type="InterPro" id="IPR028082">
    <property type="entry name" value="Peripla_BP_I"/>
</dbReference>
<feature type="transmembrane region" description="Helical" evidence="9">
    <location>
        <begin position="638"/>
        <end position="658"/>
    </location>
</feature>
<organism evidence="12 13">
    <name type="scientific">Catenaria anguillulae PL171</name>
    <dbReference type="NCBI Taxonomy" id="765915"/>
    <lineage>
        <taxon>Eukaryota</taxon>
        <taxon>Fungi</taxon>
        <taxon>Fungi incertae sedis</taxon>
        <taxon>Blastocladiomycota</taxon>
        <taxon>Blastocladiomycetes</taxon>
        <taxon>Blastocladiales</taxon>
        <taxon>Catenariaceae</taxon>
        <taxon>Catenaria</taxon>
    </lineage>
</organism>
<dbReference type="Gene3D" id="2.30.29.30">
    <property type="entry name" value="Pleckstrin-homology domain (PH domain)/Phosphotyrosine-binding domain (PTB)"/>
    <property type="match status" value="1"/>
</dbReference>
<dbReference type="OrthoDB" id="5597995at2759"/>
<dbReference type="InterPro" id="IPR000337">
    <property type="entry name" value="GPCR_3"/>
</dbReference>
<feature type="chain" id="PRO_5012982893" evidence="10">
    <location>
        <begin position="32"/>
        <end position="894"/>
    </location>
</feature>
<keyword evidence="13" id="KW-1185">Reference proteome</keyword>
<feature type="transmembrane region" description="Helical" evidence="9">
    <location>
        <begin position="514"/>
        <end position="535"/>
    </location>
</feature>
<evidence type="ECO:0000256" key="2">
    <source>
        <dbReference type="ARBA" id="ARBA00022692"/>
    </source>
</evidence>
<feature type="signal peptide" evidence="10">
    <location>
        <begin position="1"/>
        <end position="31"/>
    </location>
</feature>
<evidence type="ECO:0000256" key="4">
    <source>
        <dbReference type="ARBA" id="ARBA00023040"/>
    </source>
</evidence>
<feature type="transmembrane region" description="Helical" evidence="9">
    <location>
        <begin position="678"/>
        <end position="698"/>
    </location>
</feature>
<evidence type="ECO:0000256" key="8">
    <source>
        <dbReference type="ARBA" id="ARBA00023224"/>
    </source>
</evidence>
<dbReference type="SUPFAM" id="SSF50729">
    <property type="entry name" value="PH domain-like"/>
    <property type="match status" value="1"/>
</dbReference>
<comment type="caution">
    <text evidence="12">The sequence shown here is derived from an EMBL/GenBank/DDBJ whole genome shotgun (WGS) entry which is preliminary data.</text>
</comment>
<evidence type="ECO:0000256" key="6">
    <source>
        <dbReference type="ARBA" id="ARBA00023170"/>
    </source>
</evidence>
<evidence type="ECO:0000256" key="5">
    <source>
        <dbReference type="ARBA" id="ARBA00023136"/>
    </source>
</evidence>
<keyword evidence="2 9" id="KW-0812">Transmembrane</keyword>
<dbReference type="PANTHER" id="PTHR10519:SF20">
    <property type="entry name" value="G-PROTEIN COUPLED RECEPTOR 156-RELATED"/>
    <property type="match status" value="1"/>
</dbReference>
<dbReference type="SUPFAM" id="SSF53822">
    <property type="entry name" value="Periplasmic binding protein-like I"/>
    <property type="match status" value="1"/>
</dbReference>
<feature type="non-terminal residue" evidence="12">
    <location>
        <position position="894"/>
    </location>
</feature>
<dbReference type="CDD" id="cd00821">
    <property type="entry name" value="PH"/>
    <property type="match status" value="1"/>
</dbReference>
<dbReference type="GO" id="GO:0038039">
    <property type="term" value="C:G protein-coupled receptor heterodimeric complex"/>
    <property type="evidence" value="ECO:0007669"/>
    <property type="project" value="TreeGrafter"/>
</dbReference>
<keyword evidence="6" id="KW-0675">Receptor</keyword>
<evidence type="ECO:0000256" key="10">
    <source>
        <dbReference type="SAM" id="SignalP"/>
    </source>
</evidence>
<evidence type="ECO:0000256" key="7">
    <source>
        <dbReference type="ARBA" id="ARBA00023180"/>
    </source>
</evidence>
<evidence type="ECO:0000313" key="12">
    <source>
        <dbReference type="EMBL" id="ORZ38089.1"/>
    </source>
</evidence>
<comment type="subcellular location">
    <subcellularLocation>
        <location evidence="1">Membrane</location>
        <topology evidence="1">Multi-pass membrane protein</topology>
    </subcellularLocation>
</comment>
<proteinExistence type="predicted"/>
<dbReference type="PROSITE" id="PS50259">
    <property type="entry name" value="G_PROTEIN_RECEP_F3_4"/>
    <property type="match status" value="1"/>
</dbReference>
<keyword evidence="5 9" id="KW-0472">Membrane</keyword>
<feature type="transmembrane region" description="Helical" evidence="9">
    <location>
        <begin position="604"/>
        <end position="626"/>
    </location>
</feature>
<dbReference type="InterPro" id="IPR017978">
    <property type="entry name" value="GPCR_3_C"/>
</dbReference>
<feature type="transmembrane region" description="Helical" evidence="9">
    <location>
        <begin position="481"/>
        <end position="502"/>
    </location>
</feature>
<dbReference type="PANTHER" id="PTHR10519">
    <property type="entry name" value="GABA-B RECEPTOR"/>
    <property type="match status" value="1"/>
</dbReference>
<keyword evidence="8" id="KW-0807">Transducer</keyword>
<dbReference type="Pfam" id="PF01094">
    <property type="entry name" value="ANF_receptor"/>
    <property type="match status" value="1"/>
</dbReference>
<evidence type="ECO:0000256" key="9">
    <source>
        <dbReference type="SAM" id="Phobius"/>
    </source>
</evidence>
<name>A0A1Y2HUB0_9FUNG</name>
<dbReference type="Gene3D" id="3.40.50.2300">
    <property type="match status" value="2"/>
</dbReference>
<gene>
    <name evidence="12" type="ORF">BCR44DRAFT_411708</name>
</gene>
<feature type="domain" description="G-protein coupled receptors family 3 profile" evidence="11">
    <location>
        <begin position="447"/>
        <end position="663"/>
    </location>
</feature>
<keyword evidence="3 9" id="KW-1133">Transmembrane helix</keyword>
<dbReference type="Pfam" id="PF00003">
    <property type="entry name" value="7tm_3"/>
    <property type="match status" value="1"/>
</dbReference>
<protein>
    <submittedName>
        <fullName evidence="12">Periplasmic binding protein-like I</fullName>
    </submittedName>
</protein>
<dbReference type="InterPro" id="IPR001849">
    <property type="entry name" value="PH_domain"/>
</dbReference>
<keyword evidence="10" id="KW-0732">Signal</keyword>
<dbReference type="SMART" id="SM00233">
    <property type="entry name" value="PH"/>
    <property type="match status" value="1"/>
</dbReference>
<evidence type="ECO:0000259" key="11">
    <source>
        <dbReference type="PROSITE" id="PS50259"/>
    </source>
</evidence>
<keyword evidence="7" id="KW-0325">Glycoprotein</keyword>
<sequence>MLAVPMLTPHPCGSLLVTAMIVVLLIAQARGATFNIAVNLPFLTPGLGKAVTGIVAFLKANEVALDTIDPSNTHSFRLIYTASNYTALNATLAIQNAITRDNVVGMVGDWTSSMTIPQALASARDFTWVCSGSATSDTLSDKVSFPYTFRTIMNDAMQGRVLAGYVKYMGWRTASVLASSDAYGTSISTAFISYSNQLGITITATQVFQPTQTNFQVALDAVLNSGSQIIVVTAIGENTITLLRQAKERGMIGDDWVWIGPEVCFQLVAFLYARLPSIQNDLDLSHEDRMLVNGMQYVYPRENSYNTEHNATIARFQQQNPGETLPPAYSFLFFDCVKALAAGILRVVNETGVTNFYARNYFPNLGKYFLQPFDGVTGHVTYDEVGNRQAFFQVMNWFNNTARPVFDVDPHLNIHPIAPVKFFSGTSKVPKDRPDQVPLIATLESTAGKSLLVANIMVGLSICVIWLYLLRYRYHTTVRSLSFPFLSLITLGCLMIVASNITSLGVATTTSCQVSLFVFVYGVELILASSTAKAYRLYRIYDNVVISVTRIANAQLLGGLGLVMLGQTFIFIAWIVLAPVQSILISARTYYYFRCASQYEGHHVTFSVITTGYNLFLLLTMMVFGYKTRNIAKNYRETAYILYVAQNTLLSGLVVGSFHWFAFGESTLSAFVFKQCTILYAVNFAFFALVGRIALVTYMSNVKLNTNGAGLANQSNHLHLSSTIPVKTFNAESPSPSNNPSTGVKVSTIDGKVTTIRGTYSVKRLGSLLSTWVSHHVTIHAADGYLTMLPARDNPESGIVLRLCYVHYDPSPPGFDNCLELSTKGKGAYLIQFTSEEERTMWVSIMGGQAAVNKRNTTGAQASSSVGRPRSLSNTAGVTIVQGVLGRAFRRSRN</sequence>
<feature type="transmembrane region" description="Helical" evidence="9">
    <location>
        <begin position="556"/>
        <end position="584"/>
    </location>
</feature>